<organism evidence="6">
    <name type="scientific">Saccoglossus kowalevskii</name>
    <name type="common">Acorn worm</name>
    <dbReference type="NCBI Taxonomy" id="10224"/>
    <lineage>
        <taxon>Eukaryota</taxon>
        <taxon>Metazoa</taxon>
        <taxon>Hemichordata</taxon>
        <taxon>Enteropneusta</taxon>
        <taxon>Harrimaniidae</taxon>
        <taxon>Saccoglossus</taxon>
    </lineage>
</organism>
<dbReference type="PROSITE" id="PS51227">
    <property type="entry name" value="SPR"/>
    <property type="match status" value="1"/>
</dbReference>
<dbReference type="Gene3D" id="2.30.29.30">
    <property type="entry name" value="Pleckstrin-homology domain (PH domain)/Phosphotyrosine-binding domain (PTB)"/>
    <property type="match status" value="1"/>
</dbReference>
<dbReference type="FunFam" id="2.30.29.30:FF:000052">
    <property type="entry name" value="Sprouty-related, EVH1 domain containing 2"/>
    <property type="match status" value="1"/>
</dbReference>
<dbReference type="GO" id="GO:0019901">
    <property type="term" value="F:protein kinase binding"/>
    <property type="evidence" value="ECO:0007669"/>
    <property type="project" value="TreeGrafter"/>
</dbReference>
<dbReference type="CDD" id="cd10574">
    <property type="entry name" value="EVH1_SPRED-like"/>
    <property type="match status" value="1"/>
</dbReference>
<dbReference type="GO" id="GO:0005886">
    <property type="term" value="C:plasma membrane"/>
    <property type="evidence" value="ECO:0007669"/>
    <property type="project" value="UniProtKB-SubCell"/>
</dbReference>
<evidence type="ECO:0000313" key="7">
    <source>
        <dbReference type="Proteomes" id="UP000694865"/>
    </source>
</evidence>
<dbReference type="EMBL" id="GU076126">
    <property type="protein sequence ID" value="ACY92655.1"/>
    <property type="molecule type" value="mRNA"/>
</dbReference>
<feature type="region of interest" description="Disordered" evidence="4">
    <location>
        <begin position="197"/>
        <end position="222"/>
    </location>
</feature>
<dbReference type="Pfam" id="PF05210">
    <property type="entry name" value="Sprouty"/>
    <property type="match status" value="1"/>
</dbReference>
<dbReference type="PROSITE" id="PS50229">
    <property type="entry name" value="WH1"/>
    <property type="match status" value="1"/>
</dbReference>
<evidence type="ECO:0000256" key="4">
    <source>
        <dbReference type="SAM" id="MobiDB-lite"/>
    </source>
</evidence>
<dbReference type="OrthoDB" id="5786858at2759"/>
<dbReference type="RefSeq" id="NP_001161662.1">
    <property type="nucleotide sequence ID" value="NM_001168190.1"/>
</dbReference>
<dbReference type="GeneID" id="100313739"/>
<evidence type="ECO:0000313" key="6">
    <source>
        <dbReference type="EMBL" id="ACY92655.1"/>
    </source>
</evidence>
<keyword evidence="2" id="KW-1003">Cell membrane</keyword>
<feature type="domain" description="WH1" evidence="5">
    <location>
        <begin position="5"/>
        <end position="122"/>
    </location>
</feature>
<proteinExistence type="evidence at transcript level"/>
<dbReference type="SUPFAM" id="SSF50729">
    <property type="entry name" value="PH domain-like"/>
    <property type="match status" value="1"/>
</dbReference>
<dbReference type="InterPro" id="IPR041937">
    <property type="entry name" value="SPRE_EVH1"/>
</dbReference>
<dbReference type="GO" id="GO:0043409">
    <property type="term" value="P:negative regulation of MAPK cascade"/>
    <property type="evidence" value="ECO:0007669"/>
    <property type="project" value="TreeGrafter"/>
</dbReference>
<evidence type="ECO:0000256" key="1">
    <source>
        <dbReference type="ARBA" id="ARBA00004202"/>
    </source>
</evidence>
<reference evidence="6" key="1">
    <citation type="submission" date="2009-10" db="EMBL/GenBank/DDBJ databases">
        <authorList>
            <person name="Freeman R.M.Jr."/>
            <person name="Wu M.M."/>
            <person name="Gerhart J.J."/>
        </authorList>
    </citation>
    <scope>NUCLEOTIDE SEQUENCE</scope>
</reference>
<dbReference type="PANTHER" id="PTHR11202">
    <property type="entry name" value="SPROUTY-RELATED, EVH1 DOMAIN-CONTAINING PROTEIN FAMILY MEMBER"/>
    <property type="match status" value="1"/>
</dbReference>
<name>D1LXE9_SACKO</name>
<protein>
    <submittedName>
        <fullName evidence="6 8">Sprouty-like protein</fullName>
    </submittedName>
</protein>
<evidence type="ECO:0000259" key="5">
    <source>
        <dbReference type="PROSITE" id="PS50229"/>
    </source>
</evidence>
<dbReference type="InterPro" id="IPR011993">
    <property type="entry name" value="PH-like_dom_sf"/>
</dbReference>
<dbReference type="InterPro" id="IPR007875">
    <property type="entry name" value="Sprouty"/>
</dbReference>
<sequence>MMAGKHIDDDSYVVRVRALVMVRDESTGGWTPLAGGPLSIVGVCKIQPEDVNKKNEYVIYGTMVENQSVVLECVLRKDATYTRVNPTFHHWKTDEKRFGLTFQSTADARAFDRGVKRAIEDLLDGSSDSSMNQGTDAELGDDDVFVSSFDSMTEAHGPSAGQVPQECDVRDPLLVGFNFNHPHANHHHLHRVHYVSRNNNKGTNGKADEKKHQQLQQHQQPQTLQEAVWVKHANLELSGNEPVDVESDSYVQFQKNAPSIHEYSYPSIDSIRPDPWKEEELKKTVVVSSQPPPLLDKRNKKTDYGFTHRARCIYCHEIFNPDDNRCGNCPDAPDEMQQCINKVSCVNCASCMLYYCMSDADGDYGDTCSCDASDERFFRRWAGLTALSFLVPCLWCYFPLRACHKCGGACGCCGGSHKAV</sequence>
<evidence type="ECO:0000313" key="8">
    <source>
        <dbReference type="RefSeq" id="NP_001161662.1"/>
    </source>
</evidence>
<dbReference type="SMART" id="SM00461">
    <property type="entry name" value="WH1"/>
    <property type="match status" value="1"/>
</dbReference>
<reference evidence="8" key="2">
    <citation type="submission" date="2025-05" db="UniProtKB">
        <authorList>
            <consortium name="RefSeq"/>
        </authorList>
    </citation>
    <scope>IDENTIFICATION</scope>
</reference>
<keyword evidence="7" id="KW-1185">Reference proteome</keyword>
<dbReference type="KEGG" id="sko:100313739"/>
<dbReference type="InterPro" id="IPR000697">
    <property type="entry name" value="WH1/EVH1_dom"/>
</dbReference>
<comment type="subcellular location">
    <subcellularLocation>
        <location evidence="1">Cell membrane</location>
        <topology evidence="1">Peripheral membrane protein</topology>
    </subcellularLocation>
</comment>
<gene>
    <name evidence="8" type="primary">LOC100313739</name>
</gene>
<evidence type="ECO:0000256" key="3">
    <source>
        <dbReference type="ARBA" id="ARBA00023136"/>
    </source>
</evidence>
<keyword evidence="3" id="KW-0472">Membrane</keyword>
<evidence type="ECO:0000256" key="2">
    <source>
        <dbReference type="ARBA" id="ARBA00022475"/>
    </source>
</evidence>
<dbReference type="PANTHER" id="PTHR11202:SF3">
    <property type="entry name" value="SPROUTY-RELATED PROTEIN WITH EVH-1 DOMAIN, ISOFORM C"/>
    <property type="match status" value="1"/>
</dbReference>
<dbReference type="Pfam" id="PF00568">
    <property type="entry name" value="WH1"/>
    <property type="match status" value="1"/>
</dbReference>
<dbReference type="AlphaFoldDB" id="D1LXE9"/>
<dbReference type="Proteomes" id="UP000694865">
    <property type="component" value="Unplaced"/>
</dbReference>
<accession>D1LXE9</accession>